<evidence type="ECO:0000256" key="4">
    <source>
        <dbReference type="ARBA" id="ARBA00023242"/>
    </source>
</evidence>
<sequence length="433" mass="49861">MQNKAGKRSNIKRGRVISLYKQTTATSALLDPKSTTITPEAVFLANNDPQAIDSQFNRKYFLNLMPQYMESVYPASPIIGEDEMVQIIDEIGTDSVSQALVYAMGAATIGLSIGSTDSLPGVMEQARFLCMRALDVRGPFRPHEPITLKYIMISHFLHMCFASQQESTTLAQLLRINEDVDGPAGPQLKKLYWVLYISERNRAIFDYRYPILRFPKWDFPIEQVPTDVYSYWQIHLKQLLIVDDVFINNWLTRDDSDSVLSKEWIDNKHQALSHLPEDITEQERPNLTEMFYFDVALTRWWIRMLLWKIATAGGYLDSNISSGCLYVGYPMQLARKLRRLVESTTLRLVEMNCGCVVRKMYELICPLADLIITLPSDSDEKLQNDIDNCRFLINFLYKNCRMSQTRRHVLDQKLKSVDQVFPFSAPNTSSHLP</sequence>
<name>A0A642UGJ9_9ASCO</name>
<dbReference type="CDD" id="cd12148">
    <property type="entry name" value="fungal_TF_MHR"/>
    <property type="match status" value="1"/>
</dbReference>
<evidence type="ECO:0000313" key="6">
    <source>
        <dbReference type="Proteomes" id="UP000761534"/>
    </source>
</evidence>
<proteinExistence type="predicted"/>
<keyword evidence="4" id="KW-0539">Nucleus</keyword>
<keyword evidence="2" id="KW-0805">Transcription regulation</keyword>
<keyword evidence="1" id="KW-0862">Zinc</keyword>
<dbReference type="AlphaFoldDB" id="A0A642UGJ9"/>
<dbReference type="VEuPathDB" id="FungiDB:TRICI_006535"/>
<evidence type="ECO:0000256" key="2">
    <source>
        <dbReference type="ARBA" id="ARBA00023015"/>
    </source>
</evidence>
<organism evidence="5 6">
    <name type="scientific">Trichomonascus ciferrii</name>
    <dbReference type="NCBI Taxonomy" id="44093"/>
    <lineage>
        <taxon>Eukaryota</taxon>
        <taxon>Fungi</taxon>
        <taxon>Dikarya</taxon>
        <taxon>Ascomycota</taxon>
        <taxon>Saccharomycotina</taxon>
        <taxon>Dipodascomycetes</taxon>
        <taxon>Dipodascales</taxon>
        <taxon>Trichomonascaceae</taxon>
        <taxon>Trichomonascus</taxon>
        <taxon>Trichomonascus ciferrii complex</taxon>
    </lineage>
</organism>
<dbReference type="PANTHER" id="PTHR31668:SF24">
    <property type="entry name" value="TRANSCRIPTION FACTOR, PUTATIVE-RELATED"/>
    <property type="match status" value="1"/>
</dbReference>
<evidence type="ECO:0000256" key="3">
    <source>
        <dbReference type="ARBA" id="ARBA00023163"/>
    </source>
</evidence>
<keyword evidence="3" id="KW-0804">Transcription</keyword>
<gene>
    <name evidence="5" type="ORF">TRICI_006535</name>
</gene>
<evidence type="ECO:0000313" key="5">
    <source>
        <dbReference type="EMBL" id="KAA8898520.1"/>
    </source>
</evidence>
<evidence type="ECO:0008006" key="7">
    <source>
        <dbReference type="Google" id="ProtNLM"/>
    </source>
</evidence>
<reference evidence="5" key="1">
    <citation type="journal article" date="2019" name="G3 (Bethesda)">
        <title>Genome Assemblies of Two Rare Opportunistic Yeast Pathogens: Diutina rugosa (syn. Candida rugosa) and Trichomonascus ciferrii (syn. Candida ciferrii).</title>
        <authorList>
            <person name="Mixao V."/>
            <person name="Saus E."/>
            <person name="Hansen A.P."/>
            <person name="Lass-Florl C."/>
            <person name="Gabaldon T."/>
        </authorList>
    </citation>
    <scope>NUCLEOTIDE SEQUENCE</scope>
    <source>
        <strain evidence="5">CBS 4856</strain>
    </source>
</reference>
<comment type="caution">
    <text evidence="5">The sequence shown here is derived from an EMBL/GenBank/DDBJ whole genome shotgun (WGS) entry which is preliminary data.</text>
</comment>
<accession>A0A642UGJ9</accession>
<evidence type="ECO:0000256" key="1">
    <source>
        <dbReference type="ARBA" id="ARBA00022833"/>
    </source>
</evidence>
<dbReference type="EMBL" id="SWFS01000542">
    <property type="protein sequence ID" value="KAA8898520.1"/>
    <property type="molecule type" value="Genomic_DNA"/>
</dbReference>
<dbReference type="PANTHER" id="PTHR31668">
    <property type="entry name" value="GLUCOSE TRANSPORT TRANSCRIPTION REGULATOR RGT1-RELATED-RELATED"/>
    <property type="match status" value="1"/>
</dbReference>
<dbReference type="Proteomes" id="UP000761534">
    <property type="component" value="Unassembled WGS sequence"/>
</dbReference>
<dbReference type="OrthoDB" id="2740448at2759"/>
<protein>
    <recommendedName>
        <fullName evidence="7">Transcription factor domain-containing protein</fullName>
    </recommendedName>
</protein>
<dbReference type="InterPro" id="IPR050797">
    <property type="entry name" value="Carb_Metab_Trans_Reg"/>
</dbReference>
<keyword evidence="6" id="KW-1185">Reference proteome</keyword>